<dbReference type="Proteomes" id="UP000323946">
    <property type="component" value="Unassembled WGS sequence"/>
</dbReference>
<protein>
    <submittedName>
        <fullName evidence="4">YigZ family protein</fullName>
    </submittedName>
</protein>
<feature type="domain" description="Impact N-terminal" evidence="2">
    <location>
        <begin position="15"/>
        <end position="120"/>
    </location>
</feature>
<dbReference type="SMR" id="A0A5M7BS75"/>
<dbReference type="InterPro" id="IPR001498">
    <property type="entry name" value="Impact_N"/>
</dbReference>
<dbReference type="InterPro" id="IPR036956">
    <property type="entry name" value="Impact_N_sf"/>
</dbReference>
<gene>
    <name evidence="4" type="ORF">F1721_26535</name>
</gene>
<evidence type="ECO:0000313" key="4">
    <source>
        <dbReference type="EMBL" id="KAA5829225.1"/>
    </source>
</evidence>
<evidence type="ECO:0000259" key="2">
    <source>
        <dbReference type="Pfam" id="PF01205"/>
    </source>
</evidence>
<feature type="domain" description="UPF0029" evidence="3">
    <location>
        <begin position="137"/>
        <end position="190"/>
    </location>
</feature>
<proteinExistence type="inferred from homology"/>
<evidence type="ECO:0000313" key="5">
    <source>
        <dbReference type="Proteomes" id="UP000323946"/>
    </source>
</evidence>
<dbReference type="SUPFAM" id="SSF54980">
    <property type="entry name" value="EF-G C-terminal domain-like"/>
    <property type="match status" value="1"/>
</dbReference>
<dbReference type="InterPro" id="IPR020568">
    <property type="entry name" value="Ribosomal_Su5_D2-typ_SF"/>
</dbReference>
<reference evidence="4 5" key="1">
    <citation type="submission" date="2019-09" db="EMBL/GenBank/DDBJ databases">
        <title>Draft genome sequence of the thermophilic Saccharopolyspora hirsuta VKM Ac-666T.</title>
        <authorList>
            <person name="Lobastova T.G."/>
            <person name="Fokina V."/>
            <person name="Bragin E.Y."/>
            <person name="Shtratnikova V.Y."/>
            <person name="Starodumova I.P."/>
            <person name="Tarlachkov S.V."/>
            <person name="Donova M.V."/>
        </authorList>
    </citation>
    <scope>NUCLEOTIDE SEQUENCE [LARGE SCALE GENOMIC DNA]</scope>
    <source>
        <strain evidence="4 5">VKM Ac-666</strain>
    </source>
</reference>
<dbReference type="InterPro" id="IPR035647">
    <property type="entry name" value="EFG_III/V"/>
</dbReference>
<dbReference type="SUPFAM" id="SSF54211">
    <property type="entry name" value="Ribosomal protein S5 domain 2-like"/>
    <property type="match status" value="1"/>
</dbReference>
<dbReference type="Pfam" id="PF09186">
    <property type="entry name" value="DUF1949"/>
    <property type="match status" value="1"/>
</dbReference>
<evidence type="ECO:0000259" key="3">
    <source>
        <dbReference type="Pfam" id="PF09186"/>
    </source>
</evidence>
<dbReference type="PANTHER" id="PTHR16301">
    <property type="entry name" value="IMPACT-RELATED"/>
    <property type="match status" value="1"/>
</dbReference>
<organism evidence="4 5">
    <name type="scientific">Saccharopolyspora hirsuta</name>
    <dbReference type="NCBI Taxonomy" id="1837"/>
    <lineage>
        <taxon>Bacteria</taxon>
        <taxon>Bacillati</taxon>
        <taxon>Actinomycetota</taxon>
        <taxon>Actinomycetes</taxon>
        <taxon>Pseudonocardiales</taxon>
        <taxon>Pseudonocardiaceae</taxon>
        <taxon>Saccharopolyspora</taxon>
    </lineage>
</organism>
<accession>A0A5M7BS75</accession>
<dbReference type="InterPro" id="IPR015796">
    <property type="entry name" value="Impact_YigZ-like"/>
</dbReference>
<dbReference type="InterPro" id="IPR020569">
    <property type="entry name" value="UPF0029_Impact_CS"/>
</dbReference>
<dbReference type="AlphaFoldDB" id="A0A5M7BS75"/>
<name>A0A5M7BS75_SACHI</name>
<evidence type="ECO:0000256" key="1">
    <source>
        <dbReference type="ARBA" id="ARBA00007665"/>
    </source>
</evidence>
<dbReference type="PROSITE" id="PS00910">
    <property type="entry name" value="UPF0029"/>
    <property type="match status" value="1"/>
</dbReference>
<keyword evidence="5" id="KW-1185">Reference proteome</keyword>
<dbReference type="InterPro" id="IPR023582">
    <property type="entry name" value="Impact"/>
</dbReference>
<dbReference type="EMBL" id="VWPH01000013">
    <property type="protein sequence ID" value="KAA5829225.1"/>
    <property type="molecule type" value="Genomic_DNA"/>
</dbReference>
<dbReference type="PANTHER" id="PTHR16301:SF20">
    <property type="entry name" value="IMPACT FAMILY MEMBER YIGZ"/>
    <property type="match status" value="1"/>
</dbReference>
<dbReference type="OrthoDB" id="9813771at2"/>
<comment type="caution">
    <text evidence="4">The sequence shown here is derived from an EMBL/GenBank/DDBJ whole genome shotgun (WGS) entry which is preliminary data.</text>
</comment>
<dbReference type="Gene3D" id="3.30.70.240">
    <property type="match status" value="1"/>
</dbReference>
<sequence length="206" mass="22388">MRTIKQSGEHELEVKKSRFLCALARVTDEAEAREFIQQRRKLHHDARHHCSAFVLGDLGEVQKSSDDGEPAGTAGVPMLEVLRHNEITNTVAVVTRYFGGVLLGAGGLVRAYGGAVSAALEHVGLVERRPVRTVTTAVDYLVAGKLDNDLRSAGYQVVDTEYQDVVRFHVNVPVSEVDAFRTWLAEITGGTAEATLGPLTHAEVTT</sequence>
<dbReference type="GO" id="GO:0005737">
    <property type="term" value="C:cytoplasm"/>
    <property type="evidence" value="ECO:0007669"/>
    <property type="project" value="TreeGrafter"/>
</dbReference>
<dbReference type="Pfam" id="PF01205">
    <property type="entry name" value="Impact_N"/>
    <property type="match status" value="1"/>
</dbReference>
<dbReference type="RefSeq" id="WP_150069509.1">
    <property type="nucleotide sequence ID" value="NZ_JBEPDJ010000012.1"/>
</dbReference>
<dbReference type="NCBIfam" id="TIGR00257">
    <property type="entry name" value="IMPACT_YIGZ"/>
    <property type="match status" value="1"/>
</dbReference>
<dbReference type="GO" id="GO:0006446">
    <property type="term" value="P:regulation of translational initiation"/>
    <property type="evidence" value="ECO:0007669"/>
    <property type="project" value="TreeGrafter"/>
</dbReference>
<dbReference type="Gene3D" id="3.30.230.30">
    <property type="entry name" value="Impact, N-terminal domain"/>
    <property type="match status" value="1"/>
</dbReference>
<dbReference type="InterPro" id="IPR015269">
    <property type="entry name" value="UPF0029_Impact_C"/>
</dbReference>
<comment type="similarity">
    <text evidence="1">Belongs to the IMPACT family.</text>
</comment>